<organism evidence="1 2">
    <name type="scientific">Arctium lappa</name>
    <name type="common">Greater burdock</name>
    <name type="synonym">Lappa major</name>
    <dbReference type="NCBI Taxonomy" id="4217"/>
    <lineage>
        <taxon>Eukaryota</taxon>
        <taxon>Viridiplantae</taxon>
        <taxon>Streptophyta</taxon>
        <taxon>Embryophyta</taxon>
        <taxon>Tracheophyta</taxon>
        <taxon>Spermatophyta</taxon>
        <taxon>Magnoliopsida</taxon>
        <taxon>eudicotyledons</taxon>
        <taxon>Gunneridae</taxon>
        <taxon>Pentapetalae</taxon>
        <taxon>asterids</taxon>
        <taxon>campanulids</taxon>
        <taxon>Asterales</taxon>
        <taxon>Asteraceae</taxon>
        <taxon>Carduoideae</taxon>
        <taxon>Cardueae</taxon>
        <taxon>Arctiinae</taxon>
        <taxon>Arctium</taxon>
    </lineage>
</organism>
<evidence type="ECO:0000313" key="1">
    <source>
        <dbReference type="EMBL" id="KAI3770487.1"/>
    </source>
</evidence>
<reference evidence="2" key="1">
    <citation type="journal article" date="2022" name="Mol. Ecol. Resour.">
        <title>The genomes of chicory, endive, great burdock and yacon provide insights into Asteraceae palaeo-polyploidization history and plant inulin production.</title>
        <authorList>
            <person name="Fan W."/>
            <person name="Wang S."/>
            <person name="Wang H."/>
            <person name="Wang A."/>
            <person name="Jiang F."/>
            <person name="Liu H."/>
            <person name="Zhao H."/>
            <person name="Xu D."/>
            <person name="Zhang Y."/>
        </authorList>
    </citation>
    <scope>NUCLEOTIDE SEQUENCE [LARGE SCALE GENOMIC DNA]</scope>
    <source>
        <strain evidence="2">cv. Niubang</strain>
    </source>
</reference>
<sequence length="211" mass="23531">MGPKHSCTSSSRAPPRPDLTTERIARRDARRILLLVIRVISVVPSTWMGWLIFVLLRPLPPLGWKSFSLFTVKSPMTLFLSSMLGTTMMILLNVSPFSSMTLITTLTWINLLTLLGLPLSDHRVFTNATSFSPLLPQVEPIPGPTPLNNLSMCRMRVQPGPSRRCHNHIPDPIDEDAPLPSTSSSSRHVFNRVINNAVLGLQQSQNSFQRV</sequence>
<dbReference type="EMBL" id="CM042047">
    <property type="protein sequence ID" value="KAI3770487.1"/>
    <property type="molecule type" value="Genomic_DNA"/>
</dbReference>
<evidence type="ECO:0000313" key="2">
    <source>
        <dbReference type="Proteomes" id="UP001055879"/>
    </source>
</evidence>
<dbReference type="Proteomes" id="UP001055879">
    <property type="component" value="Linkage Group LG01"/>
</dbReference>
<protein>
    <submittedName>
        <fullName evidence="1">Uncharacterized protein</fullName>
    </submittedName>
</protein>
<accession>A0ACB9FIN4</accession>
<keyword evidence="2" id="KW-1185">Reference proteome</keyword>
<gene>
    <name evidence="1" type="ORF">L6452_01621</name>
</gene>
<reference evidence="1 2" key="2">
    <citation type="journal article" date="2022" name="Mol. Ecol. Resour.">
        <title>The genomes of chicory, endive, great burdock and yacon provide insights into Asteraceae paleo-polyploidization history and plant inulin production.</title>
        <authorList>
            <person name="Fan W."/>
            <person name="Wang S."/>
            <person name="Wang H."/>
            <person name="Wang A."/>
            <person name="Jiang F."/>
            <person name="Liu H."/>
            <person name="Zhao H."/>
            <person name="Xu D."/>
            <person name="Zhang Y."/>
        </authorList>
    </citation>
    <scope>NUCLEOTIDE SEQUENCE [LARGE SCALE GENOMIC DNA]</scope>
    <source>
        <strain evidence="2">cv. Niubang</strain>
    </source>
</reference>
<proteinExistence type="predicted"/>
<comment type="caution">
    <text evidence="1">The sequence shown here is derived from an EMBL/GenBank/DDBJ whole genome shotgun (WGS) entry which is preliminary data.</text>
</comment>
<name>A0ACB9FIN4_ARCLA</name>